<comment type="caution">
    <text evidence="1">The sequence shown here is derived from an EMBL/GenBank/DDBJ whole genome shotgun (WGS) entry which is preliminary data.</text>
</comment>
<gene>
    <name evidence="1" type="ORF">ILEXP_LOCUS54927</name>
</gene>
<organism evidence="1 2">
    <name type="scientific">Ilex paraguariensis</name>
    <name type="common">yerba mate</name>
    <dbReference type="NCBI Taxonomy" id="185542"/>
    <lineage>
        <taxon>Eukaryota</taxon>
        <taxon>Viridiplantae</taxon>
        <taxon>Streptophyta</taxon>
        <taxon>Embryophyta</taxon>
        <taxon>Tracheophyta</taxon>
        <taxon>Spermatophyta</taxon>
        <taxon>Magnoliopsida</taxon>
        <taxon>eudicotyledons</taxon>
        <taxon>Gunneridae</taxon>
        <taxon>Pentapetalae</taxon>
        <taxon>asterids</taxon>
        <taxon>campanulids</taxon>
        <taxon>Aquifoliales</taxon>
        <taxon>Aquifoliaceae</taxon>
        <taxon>Ilex</taxon>
    </lineage>
</organism>
<dbReference type="Proteomes" id="UP001642360">
    <property type="component" value="Unassembled WGS sequence"/>
</dbReference>
<sequence length="65" mass="7509">EHKKSSASLKLRIRSSSSNMTPRWLSIINFIAPRSSSKSRSKIHSNFWKETGPKLRRALRDAIKE</sequence>
<reference evidence="1 2" key="1">
    <citation type="submission" date="2024-02" db="EMBL/GenBank/DDBJ databases">
        <authorList>
            <person name="Vignale AGUSTIN F."/>
            <person name="Sosa J E."/>
            <person name="Modenutti C."/>
        </authorList>
    </citation>
    <scope>NUCLEOTIDE SEQUENCE [LARGE SCALE GENOMIC DNA]</scope>
</reference>
<evidence type="ECO:0008006" key="3">
    <source>
        <dbReference type="Google" id="ProtNLM"/>
    </source>
</evidence>
<accession>A0ABC8UU62</accession>
<protein>
    <recommendedName>
        <fullName evidence="3">Ribosomal protein L32</fullName>
    </recommendedName>
</protein>
<feature type="non-terminal residue" evidence="1">
    <location>
        <position position="1"/>
    </location>
</feature>
<proteinExistence type="predicted"/>
<evidence type="ECO:0000313" key="2">
    <source>
        <dbReference type="Proteomes" id="UP001642360"/>
    </source>
</evidence>
<dbReference type="AlphaFoldDB" id="A0ABC8UU62"/>
<dbReference type="EMBL" id="CAUOFW020009035">
    <property type="protein sequence ID" value="CAK9184593.1"/>
    <property type="molecule type" value="Genomic_DNA"/>
</dbReference>
<evidence type="ECO:0000313" key="1">
    <source>
        <dbReference type="EMBL" id="CAK9184593.1"/>
    </source>
</evidence>
<keyword evidence="2" id="KW-1185">Reference proteome</keyword>
<name>A0ABC8UU62_9AQUA</name>